<evidence type="ECO:0000313" key="3">
    <source>
        <dbReference type="EMBL" id="MBL4928628.1"/>
    </source>
</evidence>
<keyword evidence="4" id="KW-1185">Reference proteome</keyword>
<name>A0A8J7MUF4_9RHOB</name>
<comment type="similarity">
    <text evidence="1">Belongs to the AHA1 family.</text>
</comment>
<evidence type="ECO:0000256" key="1">
    <source>
        <dbReference type="ARBA" id="ARBA00006817"/>
    </source>
</evidence>
<sequence>MDPDRDLQVTRLMPAPVATLWRCLTTAEHLRRWWVPAPVQVADLIIEPHPGGRFFTHMILPDGGEHRVDMVILLAEAERRLVFTDLMTMGFVPVVQPLFGFVGELALIAEGQGTRYVATARHARPEDAVRHRDMGFHDGWGMVADQLAALARTMA</sequence>
<dbReference type="Proteomes" id="UP000619033">
    <property type="component" value="Unassembled WGS sequence"/>
</dbReference>
<dbReference type="Gene3D" id="3.30.530.20">
    <property type="match status" value="1"/>
</dbReference>
<dbReference type="InterPro" id="IPR023393">
    <property type="entry name" value="START-like_dom_sf"/>
</dbReference>
<accession>A0A8J7MUF4</accession>
<evidence type="ECO:0000313" key="4">
    <source>
        <dbReference type="Proteomes" id="UP000619033"/>
    </source>
</evidence>
<feature type="domain" description="Activator of Hsp90 ATPase homologue 1/2-like C-terminal" evidence="2">
    <location>
        <begin position="15"/>
        <end position="150"/>
    </location>
</feature>
<proteinExistence type="inferred from homology"/>
<dbReference type="EMBL" id="JAESVP010000005">
    <property type="protein sequence ID" value="MBL4928628.1"/>
    <property type="molecule type" value="Genomic_DNA"/>
</dbReference>
<evidence type="ECO:0000259" key="2">
    <source>
        <dbReference type="Pfam" id="PF08327"/>
    </source>
</evidence>
<dbReference type="Pfam" id="PF08327">
    <property type="entry name" value="AHSA1"/>
    <property type="match status" value="1"/>
</dbReference>
<reference evidence="3" key="1">
    <citation type="submission" date="2021-01" db="EMBL/GenBank/DDBJ databases">
        <title>Genome seq and assembly of Tabrizicola sp. KVB23.</title>
        <authorList>
            <person name="Chhetri G."/>
        </authorList>
    </citation>
    <scope>NUCLEOTIDE SEQUENCE</scope>
    <source>
        <strain evidence="3">KVB23</strain>
    </source>
</reference>
<dbReference type="SUPFAM" id="SSF55961">
    <property type="entry name" value="Bet v1-like"/>
    <property type="match status" value="1"/>
</dbReference>
<dbReference type="AlphaFoldDB" id="A0A8J7MUF4"/>
<dbReference type="InterPro" id="IPR013538">
    <property type="entry name" value="ASHA1/2-like_C"/>
</dbReference>
<comment type="caution">
    <text evidence="3">The sequence shown here is derived from an EMBL/GenBank/DDBJ whole genome shotgun (WGS) entry which is preliminary data.</text>
</comment>
<organism evidence="3 4">
    <name type="scientific">Fuscibacter oryzae</name>
    <dbReference type="NCBI Taxonomy" id="2803939"/>
    <lineage>
        <taxon>Bacteria</taxon>
        <taxon>Pseudomonadati</taxon>
        <taxon>Pseudomonadota</taxon>
        <taxon>Alphaproteobacteria</taxon>
        <taxon>Rhodobacterales</taxon>
        <taxon>Paracoccaceae</taxon>
        <taxon>Fuscibacter</taxon>
    </lineage>
</organism>
<protein>
    <submittedName>
        <fullName evidence="3">SRPBCC domain-containing protein</fullName>
    </submittedName>
</protein>
<gene>
    <name evidence="3" type="ORF">JI744_10975</name>
</gene>